<proteinExistence type="inferred from homology"/>
<dbReference type="GO" id="GO:0008083">
    <property type="term" value="F:growth factor activity"/>
    <property type="evidence" value="ECO:0007669"/>
    <property type="project" value="UniProtKB-KW"/>
</dbReference>
<dbReference type="SMART" id="SM00204">
    <property type="entry name" value="TGFB"/>
    <property type="match status" value="1"/>
</dbReference>
<evidence type="ECO:0000259" key="7">
    <source>
        <dbReference type="PROSITE" id="PS51362"/>
    </source>
</evidence>
<dbReference type="PANTHER" id="PTHR11848:SF298">
    <property type="entry name" value="DAWDLE, ISOFORM A"/>
    <property type="match status" value="1"/>
</dbReference>
<keyword evidence="4 6" id="KW-0339">Growth factor</keyword>
<dbReference type="SUPFAM" id="SSF57501">
    <property type="entry name" value="Cystine-knot cytokines"/>
    <property type="match status" value="1"/>
</dbReference>
<reference evidence="8" key="2">
    <citation type="submission" date="2017-10" db="EMBL/GenBank/DDBJ databases">
        <title>Ladona fulva Genome sequencing and assembly.</title>
        <authorList>
            <person name="Murali S."/>
            <person name="Richards S."/>
            <person name="Bandaranaike D."/>
            <person name="Bellair M."/>
            <person name="Blankenburg K."/>
            <person name="Chao H."/>
            <person name="Dinh H."/>
            <person name="Doddapaneni H."/>
            <person name="Dugan-Rocha S."/>
            <person name="Elkadiri S."/>
            <person name="Gnanaolivu R."/>
            <person name="Hernandez B."/>
            <person name="Skinner E."/>
            <person name="Javaid M."/>
            <person name="Lee S."/>
            <person name="Li M."/>
            <person name="Ming W."/>
            <person name="Munidasa M."/>
            <person name="Muniz J."/>
            <person name="Nguyen L."/>
            <person name="Hughes D."/>
            <person name="Osuji N."/>
            <person name="Pu L.-L."/>
            <person name="Puazo M."/>
            <person name="Qu C."/>
            <person name="Quiroz J."/>
            <person name="Raj R."/>
            <person name="Weissenberger G."/>
            <person name="Xin Y."/>
            <person name="Zou X."/>
            <person name="Han Y."/>
            <person name="Worley K."/>
            <person name="Muzny D."/>
            <person name="Gibbs R."/>
        </authorList>
    </citation>
    <scope>NUCLEOTIDE SEQUENCE</scope>
    <source>
        <strain evidence="8">Sampled in the wild</strain>
    </source>
</reference>
<reference evidence="8" key="1">
    <citation type="submission" date="2013-04" db="EMBL/GenBank/DDBJ databases">
        <authorList>
            <person name="Qu J."/>
            <person name="Murali S.C."/>
            <person name="Bandaranaike D."/>
            <person name="Bellair M."/>
            <person name="Blankenburg K."/>
            <person name="Chao H."/>
            <person name="Dinh H."/>
            <person name="Doddapaneni H."/>
            <person name="Downs B."/>
            <person name="Dugan-Rocha S."/>
            <person name="Elkadiri S."/>
            <person name="Gnanaolivu R.D."/>
            <person name="Hernandez B."/>
            <person name="Javaid M."/>
            <person name="Jayaseelan J.C."/>
            <person name="Lee S."/>
            <person name="Li M."/>
            <person name="Ming W."/>
            <person name="Munidasa M."/>
            <person name="Muniz J."/>
            <person name="Nguyen L."/>
            <person name="Ongeri F."/>
            <person name="Osuji N."/>
            <person name="Pu L.-L."/>
            <person name="Puazo M."/>
            <person name="Qu C."/>
            <person name="Quiroz J."/>
            <person name="Raj R."/>
            <person name="Weissenberger G."/>
            <person name="Xin Y."/>
            <person name="Zou X."/>
            <person name="Han Y."/>
            <person name="Richards S."/>
            <person name="Worley K."/>
            <person name="Muzny D."/>
            <person name="Gibbs R."/>
        </authorList>
    </citation>
    <scope>NUCLEOTIDE SEQUENCE</scope>
    <source>
        <strain evidence="8">Sampled in the wild</strain>
    </source>
</reference>
<dbReference type="GO" id="GO:0005125">
    <property type="term" value="F:cytokine activity"/>
    <property type="evidence" value="ECO:0007669"/>
    <property type="project" value="TreeGrafter"/>
</dbReference>
<dbReference type="PROSITE" id="PS51362">
    <property type="entry name" value="TGF_BETA_2"/>
    <property type="match status" value="1"/>
</dbReference>
<dbReference type="Gene3D" id="2.10.90.10">
    <property type="entry name" value="Cystine-knot cytokines"/>
    <property type="match status" value="1"/>
</dbReference>
<keyword evidence="5" id="KW-1015">Disulfide bond</keyword>
<evidence type="ECO:0000256" key="6">
    <source>
        <dbReference type="RuleBase" id="RU000354"/>
    </source>
</evidence>
<sequence>MSELDNEVDYLKILSINARHGGRTHDSHIYRELRVINFLSEKILCMPASQDPSACFTFRLPAELEAEDVTVAQLWFYKERDRLDNHNQTLVISEVALWDRNRSYQKTKLLAIESTSIKDYGHQYPKPILALAVFFQERISKGWIKVNLLWVVKHWLENLELPHAVQIACKTCGTDVPKSPISLLPENKPFLVINTNSNSAKRPQRNINCAPGLTECCRESLYISFAEIGWDDWILQPPGYHAYFCKGSCSVASSITQSGSHYSSIMQVINLYFSL</sequence>
<evidence type="ECO:0000313" key="9">
    <source>
        <dbReference type="Proteomes" id="UP000792457"/>
    </source>
</evidence>
<evidence type="ECO:0000256" key="5">
    <source>
        <dbReference type="ARBA" id="ARBA00023157"/>
    </source>
</evidence>
<dbReference type="PANTHER" id="PTHR11848">
    <property type="entry name" value="TGF-BETA FAMILY"/>
    <property type="match status" value="1"/>
</dbReference>
<keyword evidence="3" id="KW-0964">Secreted</keyword>
<evidence type="ECO:0000256" key="1">
    <source>
        <dbReference type="ARBA" id="ARBA00004613"/>
    </source>
</evidence>
<evidence type="ECO:0000313" key="8">
    <source>
        <dbReference type="EMBL" id="KAG8239780.1"/>
    </source>
</evidence>
<dbReference type="InterPro" id="IPR017948">
    <property type="entry name" value="TGFb_CS"/>
</dbReference>
<protein>
    <recommendedName>
        <fullName evidence="7">TGF-beta family profile domain-containing protein</fullName>
    </recommendedName>
</protein>
<dbReference type="Gene3D" id="2.60.120.970">
    <property type="match status" value="1"/>
</dbReference>
<dbReference type="Pfam" id="PF00019">
    <property type="entry name" value="TGF_beta"/>
    <property type="match status" value="1"/>
</dbReference>
<feature type="domain" description="TGF-beta family profile" evidence="7">
    <location>
        <begin position="202"/>
        <end position="275"/>
    </location>
</feature>
<gene>
    <name evidence="8" type="ORF">J437_LFUL019323</name>
</gene>
<dbReference type="OrthoDB" id="6516235at2759"/>
<dbReference type="EMBL" id="KZ309963">
    <property type="protein sequence ID" value="KAG8239780.1"/>
    <property type="molecule type" value="Genomic_DNA"/>
</dbReference>
<dbReference type="InterPro" id="IPR015615">
    <property type="entry name" value="TGF-beta-rel"/>
</dbReference>
<dbReference type="AlphaFoldDB" id="A0A8K0P8A8"/>
<evidence type="ECO:0000256" key="2">
    <source>
        <dbReference type="ARBA" id="ARBA00006656"/>
    </source>
</evidence>
<evidence type="ECO:0000256" key="4">
    <source>
        <dbReference type="ARBA" id="ARBA00023030"/>
    </source>
</evidence>
<dbReference type="InterPro" id="IPR029034">
    <property type="entry name" value="Cystine-knot_cytokine"/>
</dbReference>
<comment type="similarity">
    <text evidence="2 6">Belongs to the TGF-beta family.</text>
</comment>
<dbReference type="InterPro" id="IPR001839">
    <property type="entry name" value="TGF-b_C"/>
</dbReference>
<comment type="caution">
    <text evidence="8">The sequence shown here is derived from an EMBL/GenBank/DDBJ whole genome shotgun (WGS) entry which is preliminary data.</text>
</comment>
<dbReference type="PRINTS" id="PR00669">
    <property type="entry name" value="INHIBINA"/>
</dbReference>
<dbReference type="Proteomes" id="UP000792457">
    <property type="component" value="Unassembled WGS sequence"/>
</dbReference>
<evidence type="ECO:0000256" key="3">
    <source>
        <dbReference type="ARBA" id="ARBA00022525"/>
    </source>
</evidence>
<keyword evidence="9" id="KW-1185">Reference proteome</keyword>
<dbReference type="GO" id="GO:0005615">
    <property type="term" value="C:extracellular space"/>
    <property type="evidence" value="ECO:0007669"/>
    <property type="project" value="TreeGrafter"/>
</dbReference>
<comment type="subcellular location">
    <subcellularLocation>
        <location evidence="1">Secreted</location>
    </subcellularLocation>
</comment>
<dbReference type="PROSITE" id="PS00250">
    <property type="entry name" value="TGF_BETA_1"/>
    <property type="match status" value="1"/>
</dbReference>
<accession>A0A8K0P8A8</accession>
<name>A0A8K0P8A8_LADFU</name>
<organism evidence="8 9">
    <name type="scientific">Ladona fulva</name>
    <name type="common">Scarce chaser dragonfly</name>
    <name type="synonym">Libellula fulva</name>
    <dbReference type="NCBI Taxonomy" id="123851"/>
    <lineage>
        <taxon>Eukaryota</taxon>
        <taxon>Metazoa</taxon>
        <taxon>Ecdysozoa</taxon>
        <taxon>Arthropoda</taxon>
        <taxon>Hexapoda</taxon>
        <taxon>Insecta</taxon>
        <taxon>Pterygota</taxon>
        <taxon>Palaeoptera</taxon>
        <taxon>Odonata</taxon>
        <taxon>Epiprocta</taxon>
        <taxon>Anisoptera</taxon>
        <taxon>Libelluloidea</taxon>
        <taxon>Libellulidae</taxon>
        <taxon>Ladona</taxon>
    </lineage>
</organism>